<accession>A0A078BDR6</accession>
<name>A0A078BDR6_STYLE</name>
<dbReference type="InterPro" id="IPR021773">
    <property type="entry name" value="TPC11"/>
</dbReference>
<evidence type="ECO:0000256" key="2">
    <source>
        <dbReference type="ARBA" id="ARBA00004222"/>
    </source>
</evidence>
<evidence type="ECO:0000256" key="6">
    <source>
        <dbReference type="ARBA" id="ARBA00022892"/>
    </source>
</evidence>
<comment type="function">
    <text evidence="1">Involved in endoplasmic reticulum to Golgi apparatus trafficking at a very early stage.</text>
</comment>
<evidence type="ECO:0000256" key="5">
    <source>
        <dbReference type="ARBA" id="ARBA00022448"/>
    </source>
</evidence>
<dbReference type="InterPro" id="IPR025876">
    <property type="entry name" value="TRAPPC11_C"/>
</dbReference>
<keyword evidence="12" id="KW-1185">Reference proteome</keyword>
<evidence type="ECO:0000259" key="10">
    <source>
        <dbReference type="Pfam" id="PF12742"/>
    </source>
</evidence>
<evidence type="ECO:0000256" key="3">
    <source>
        <dbReference type="ARBA" id="ARBA00007051"/>
    </source>
</evidence>
<organism evidence="11 12">
    <name type="scientific">Stylonychia lemnae</name>
    <name type="common">Ciliate</name>
    <dbReference type="NCBI Taxonomy" id="5949"/>
    <lineage>
        <taxon>Eukaryota</taxon>
        <taxon>Sar</taxon>
        <taxon>Alveolata</taxon>
        <taxon>Ciliophora</taxon>
        <taxon>Intramacronucleata</taxon>
        <taxon>Spirotrichea</taxon>
        <taxon>Stichotrichia</taxon>
        <taxon>Sporadotrichida</taxon>
        <taxon>Oxytrichidae</taxon>
        <taxon>Stylonychinae</taxon>
        <taxon>Stylonychia</taxon>
    </lineage>
</organism>
<proteinExistence type="inferred from homology"/>
<keyword evidence="6" id="KW-0931">ER-Golgi transport</keyword>
<sequence>MYNIQSYEFYDSSNQNLPIIYRDTSKGDRIKQSSTDLGFLKYSFFKSLTLFKPAVTIIVFDWQHQSDSNFDWKAYEAQVLAEIKSHQDKCPGARQSKIVLLIFLPLNDQGSVDEKITSLKRAVAQRGDDNIKTFFLLTTGFEGLKNISKKFVKILNDLSFQHYREKKMNIKKKQKKLIKDEIGNIRYSFKHGIFSSYTKTDIVKPVKYMKEGYVQLRQSIGNSGVRTSYEEKRENADLITIKICQMLISNGSHAGFIEMYRQHLYTYQTKINLLRKEQRFEELKWRANWMRIVAQFLEMHPINEEKQEYFPGFYNVNSMMIQISRKQEYERICREKGDAFNGIEDMKNMVPKYHNFIGKDCVLQDMRDPLGGNQKTQGDQKSLVEKFKIYLEGQTDVNSIIIDFAQKAIQHYKNKSRQLKGNSASVFKRVIHFISYHISEHVLAKDDPTGIKTKKYRGQIARSLINEGWIQEELIIVERAKANASNNLEEFFLYEMEVLNHDKVLTNEERNGRFMDLLNKVRSSPFDSENVDDKPLHLISSLIGPKIIWSRGNFDLSTIQVNKYNKVNIEIHSNLDDELQFNKIILRFNENTLNQEILGEFQLSKQQPVIFTKELYISKDNQITRDFIQLQEIQMNISNDSSKNHDLSIIVKPYLIPEQNLLEIDNKEITRKPVRVKDAIKFNIEPMPSKIKFSLKKDENEDQALLGDYYNIYFQMLPDHITITDFCMLIENIDQEVLNTNDGQLVDQNLMISQQLEESKPSSTTVSLNSSIMNSPTKPMNVMRQGSSSNIQNDPLGLFDQPLGSLNFSKQKSNAFKDVELFYEINPDSDSNQIENQKLQELDYSQENHKLQLPLDARSIRIASKFYLESQNSINILFRYSFTQNSDKEDQKQIMRQQYRKALKIKSQSPFKISWDIKNSDPFIQNLKLRNEQLQIAPLVAANNEESWVVCTLTSQSQSKVIYLKKVDLHLLCPSRVQRLQSLDDQDDEAIRLEPGESFEKVFKIKINTDSSIDAKSKSEIEQFSDLYFSWYSQPYENESIPLGSGEISTNQNQFIQCTIPSPSITLIDIPIKIKILNEAQFQKAFLYKTINLDLEVNNQSDEVIDAELQLEESDDFFVGGELKSQISFMPGEKYIFRYNIIPLQIGRLSLPKFNISEIMDQDRLIPIIKGFTKKCLIIK</sequence>
<evidence type="ECO:0000256" key="8">
    <source>
        <dbReference type="SAM" id="MobiDB-lite"/>
    </source>
</evidence>
<gene>
    <name evidence="11" type="primary">Contig10887.g11634</name>
    <name evidence="11" type="ORF">STYLEM_20883</name>
</gene>
<dbReference type="PANTHER" id="PTHR14374">
    <property type="entry name" value="FOIE GRAS"/>
    <property type="match status" value="1"/>
</dbReference>
<dbReference type="EMBL" id="CCKQ01019697">
    <property type="protein sequence ID" value="CDW91723.1"/>
    <property type="molecule type" value="Genomic_DNA"/>
</dbReference>
<evidence type="ECO:0000313" key="12">
    <source>
        <dbReference type="Proteomes" id="UP000039865"/>
    </source>
</evidence>
<dbReference type="Proteomes" id="UP000039865">
    <property type="component" value="Unassembled WGS sequence"/>
</dbReference>
<evidence type="ECO:0000259" key="9">
    <source>
        <dbReference type="Pfam" id="PF11817"/>
    </source>
</evidence>
<dbReference type="AlphaFoldDB" id="A0A078BDR6"/>
<keyword evidence="5" id="KW-0813">Transport</keyword>
<dbReference type="Pfam" id="PF11817">
    <property type="entry name" value="Foie-gras_1"/>
    <property type="match status" value="1"/>
</dbReference>
<keyword evidence="7" id="KW-0333">Golgi apparatus</keyword>
<dbReference type="GO" id="GO:0016192">
    <property type="term" value="P:vesicle-mediated transport"/>
    <property type="evidence" value="ECO:0007669"/>
    <property type="project" value="UniProtKB-KW"/>
</dbReference>
<dbReference type="GO" id="GO:0005794">
    <property type="term" value="C:Golgi apparatus"/>
    <property type="evidence" value="ECO:0007669"/>
    <property type="project" value="UniProtKB-SubCell"/>
</dbReference>
<evidence type="ECO:0000256" key="7">
    <source>
        <dbReference type="ARBA" id="ARBA00023034"/>
    </source>
</evidence>
<protein>
    <recommendedName>
        <fullName evidence="4">Trafficking protein particle complex subunit 11</fullName>
    </recommendedName>
</protein>
<dbReference type="Pfam" id="PF12742">
    <property type="entry name" value="Gryzun-like"/>
    <property type="match status" value="1"/>
</dbReference>
<evidence type="ECO:0000313" key="11">
    <source>
        <dbReference type="EMBL" id="CDW91723.1"/>
    </source>
</evidence>
<evidence type="ECO:0000256" key="1">
    <source>
        <dbReference type="ARBA" id="ARBA00001995"/>
    </source>
</evidence>
<dbReference type="OrthoDB" id="6278596at2759"/>
<feature type="domain" description="Trafficking protein particle complex subunit 11 C-terminal" evidence="10">
    <location>
        <begin position="1109"/>
        <end position="1156"/>
    </location>
</feature>
<feature type="region of interest" description="Disordered" evidence="8">
    <location>
        <begin position="757"/>
        <end position="780"/>
    </location>
</feature>
<dbReference type="InParanoid" id="A0A078BDR6"/>
<dbReference type="PANTHER" id="PTHR14374:SF0">
    <property type="entry name" value="TRAFFICKING PROTEIN PARTICLE COMPLEX SUBUNIT 11"/>
    <property type="match status" value="1"/>
</dbReference>
<reference evidence="11 12" key="1">
    <citation type="submission" date="2014-06" db="EMBL/GenBank/DDBJ databases">
        <authorList>
            <person name="Swart Estienne"/>
        </authorList>
    </citation>
    <scope>NUCLEOTIDE SEQUENCE [LARGE SCALE GENOMIC DNA]</scope>
    <source>
        <strain evidence="11 12">130c</strain>
    </source>
</reference>
<evidence type="ECO:0000256" key="4">
    <source>
        <dbReference type="ARBA" id="ARBA00021520"/>
    </source>
</evidence>
<comment type="subcellular location">
    <subcellularLocation>
        <location evidence="2">Golgi apparatus</location>
        <location evidence="2">cis-Golgi network</location>
    </subcellularLocation>
</comment>
<comment type="similarity">
    <text evidence="3">Belongs to the TRAPPC11 family.</text>
</comment>
<feature type="domain" description="Trafficking protein particle complex subunit 11" evidence="9">
    <location>
        <begin position="231"/>
        <end position="500"/>
    </location>
</feature>